<organism evidence="2 3">
    <name type="scientific">Candidatus Dojkabacteria bacterium</name>
    <dbReference type="NCBI Taxonomy" id="2099670"/>
    <lineage>
        <taxon>Bacteria</taxon>
        <taxon>Candidatus Dojkabacteria</taxon>
    </lineage>
</organism>
<dbReference type="GO" id="GO:0016787">
    <property type="term" value="F:hydrolase activity"/>
    <property type="evidence" value="ECO:0007669"/>
    <property type="project" value="UniProtKB-KW"/>
</dbReference>
<name>A0A3M0YZV5_9BACT</name>
<evidence type="ECO:0000313" key="3">
    <source>
        <dbReference type="Proteomes" id="UP000269410"/>
    </source>
</evidence>
<dbReference type="Proteomes" id="UP000269410">
    <property type="component" value="Unassembled WGS sequence"/>
</dbReference>
<dbReference type="Pfam" id="PF00561">
    <property type="entry name" value="Abhydrolase_1"/>
    <property type="match status" value="1"/>
</dbReference>
<dbReference type="InterPro" id="IPR029058">
    <property type="entry name" value="AB_hydrolase_fold"/>
</dbReference>
<comment type="caution">
    <text evidence="2">The sequence shown here is derived from an EMBL/GenBank/DDBJ whole genome shotgun (WGS) entry which is preliminary data.</text>
</comment>
<dbReference type="InterPro" id="IPR050266">
    <property type="entry name" value="AB_hydrolase_sf"/>
</dbReference>
<accession>A0A3M0YZV5</accession>
<dbReference type="GO" id="GO:0016020">
    <property type="term" value="C:membrane"/>
    <property type="evidence" value="ECO:0007669"/>
    <property type="project" value="TreeGrafter"/>
</dbReference>
<gene>
    <name evidence="2" type="ORF">D6810_01465</name>
</gene>
<dbReference type="SUPFAM" id="SSF53474">
    <property type="entry name" value="alpha/beta-Hydrolases"/>
    <property type="match status" value="1"/>
</dbReference>
<dbReference type="EMBL" id="RFKV01000050">
    <property type="protein sequence ID" value="RMD77263.1"/>
    <property type="molecule type" value="Genomic_DNA"/>
</dbReference>
<evidence type="ECO:0000259" key="1">
    <source>
        <dbReference type="Pfam" id="PF00561"/>
    </source>
</evidence>
<dbReference type="Gene3D" id="3.40.50.1820">
    <property type="entry name" value="alpha/beta hydrolase"/>
    <property type="match status" value="1"/>
</dbReference>
<protein>
    <submittedName>
        <fullName evidence="2">Alpha/beta fold hydrolase</fullName>
    </submittedName>
</protein>
<dbReference type="PANTHER" id="PTHR43798:SF33">
    <property type="entry name" value="HYDROLASE, PUTATIVE (AFU_ORTHOLOGUE AFUA_2G14860)-RELATED"/>
    <property type="match status" value="1"/>
</dbReference>
<proteinExistence type="predicted"/>
<dbReference type="PRINTS" id="PR00111">
    <property type="entry name" value="ABHYDROLASE"/>
</dbReference>
<reference evidence="2 3" key="1">
    <citation type="submission" date="2018-10" db="EMBL/GenBank/DDBJ databases">
        <title>Thermophilic Lithotrophy and Phototrophy in an Intertidal, Iron-rich, Geothermal Spring.</title>
        <authorList>
            <person name="Ward L.M."/>
            <person name="Idei A."/>
            <person name="Nakagawa M."/>
            <person name="Ueno Y."/>
            <person name="Fischer W."/>
            <person name="Mcglynn S.E."/>
        </authorList>
    </citation>
    <scope>NUCLEOTIDE SEQUENCE [LARGE SCALE GENOMIC DNA]</scope>
    <source>
        <strain evidence="2">J137</strain>
    </source>
</reference>
<sequence length="224" mass="25995">MRETLIILHGWNQSKKDWEEVINRLNEKDIDTVAFDLPGFGSQALISLDWGIPEYSQWVSQQIESSHKKKVILLGHSFGGRIASYLASQNPKWLHKLILYASPSIYRPSYQVRFKIFLAKLFKILGIKKKPNNKELEEADNREMGKIFRKVVPFDQTLNLSNIRVQTYLIWGERDDVVPLKIAKEMKQLISRSNLIVFKNLGHNAHKENVNLFVGKLIKLIKDV</sequence>
<dbReference type="InterPro" id="IPR000073">
    <property type="entry name" value="AB_hydrolase_1"/>
</dbReference>
<dbReference type="PANTHER" id="PTHR43798">
    <property type="entry name" value="MONOACYLGLYCEROL LIPASE"/>
    <property type="match status" value="1"/>
</dbReference>
<feature type="domain" description="AB hydrolase-1" evidence="1">
    <location>
        <begin position="4"/>
        <end position="102"/>
    </location>
</feature>
<evidence type="ECO:0000313" key="2">
    <source>
        <dbReference type="EMBL" id="RMD77263.1"/>
    </source>
</evidence>
<keyword evidence="2" id="KW-0378">Hydrolase</keyword>
<dbReference type="AlphaFoldDB" id="A0A3M0YZV5"/>